<organism evidence="1 2">
    <name type="scientific">Nocardia flavorosea</name>
    <dbReference type="NCBI Taxonomy" id="53429"/>
    <lineage>
        <taxon>Bacteria</taxon>
        <taxon>Bacillati</taxon>
        <taxon>Actinomycetota</taxon>
        <taxon>Actinomycetes</taxon>
        <taxon>Mycobacteriales</taxon>
        <taxon>Nocardiaceae</taxon>
        <taxon>Nocardia</taxon>
    </lineage>
</organism>
<dbReference type="RefSeq" id="WP_157116582.1">
    <property type="nucleotide sequence ID" value="NZ_JAAXOT010000006.1"/>
</dbReference>
<evidence type="ECO:0000313" key="1">
    <source>
        <dbReference type="EMBL" id="NKY57408.1"/>
    </source>
</evidence>
<protein>
    <submittedName>
        <fullName evidence="1">Uncharacterized protein</fullName>
    </submittedName>
</protein>
<proteinExistence type="predicted"/>
<comment type="caution">
    <text evidence="1">The sequence shown here is derived from an EMBL/GenBank/DDBJ whole genome shotgun (WGS) entry which is preliminary data.</text>
</comment>
<dbReference type="EMBL" id="JAAXOT010000006">
    <property type="protein sequence ID" value="NKY57408.1"/>
    <property type="molecule type" value="Genomic_DNA"/>
</dbReference>
<sequence>MSENPLLSVTVPDGLFIESGYGSIRHVHAYYGHPGGHGYRSEHELSYGRGGHGLIKLPGQSLDQAIRTMDDSL</sequence>
<keyword evidence="2" id="KW-1185">Reference proteome</keyword>
<gene>
    <name evidence="1" type="ORF">HGA15_14850</name>
</gene>
<dbReference type="AlphaFoldDB" id="A0A846YJV7"/>
<reference evidence="1 2" key="1">
    <citation type="submission" date="2020-04" db="EMBL/GenBank/DDBJ databases">
        <title>MicrobeNet Type strains.</title>
        <authorList>
            <person name="Nicholson A.C."/>
        </authorList>
    </citation>
    <scope>NUCLEOTIDE SEQUENCE [LARGE SCALE GENOMIC DNA]</scope>
    <source>
        <strain evidence="1 2">JCM 3332</strain>
    </source>
</reference>
<evidence type="ECO:0000313" key="2">
    <source>
        <dbReference type="Proteomes" id="UP000570678"/>
    </source>
</evidence>
<accession>A0A846YJV7</accession>
<dbReference type="Proteomes" id="UP000570678">
    <property type="component" value="Unassembled WGS sequence"/>
</dbReference>
<name>A0A846YJV7_9NOCA</name>